<keyword evidence="3" id="KW-0732">Signal</keyword>
<keyword evidence="6" id="KW-1185">Reference proteome</keyword>
<evidence type="ECO:0000256" key="1">
    <source>
        <dbReference type="SAM" id="MobiDB-lite"/>
    </source>
</evidence>
<evidence type="ECO:0000313" key="5">
    <source>
        <dbReference type="EMBL" id="KAK3313988.1"/>
    </source>
</evidence>
<dbReference type="InterPro" id="IPR056120">
    <property type="entry name" value="DUF7703"/>
</dbReference>
<feature type="transmembrane region" description="Helical" evidence="2">
    <location>
        <begin position="239"/>
        <end position="260"/>
    </location>
</feature>
<dbReference type="PANTHER" id="PTHR37013:SF3">
    <property type="entry name" value="INTEGRAL MEMBRANE PROTEIN (AFU_ORTHOLOGUE AFUA_1G05950)"/>
    <property type="match status" value="1"/>
</dbReference>
<dbReference type="Pfam" id="PF24802">
    <property type="entry name" value="DUF7703"/>
    <property type="match status" value="1"/>
</dbReference>
<reference evidence="5" key="1">
    <citation type="journal article" date="2023" name="Mol. Phylogenet. Evol.">
        <title>Genome-scale phylogeny and comparative genomics of the fungal order Sordariales.</title>
        <authorList>
            <person name="Hensen N."/>
            <person name="Bonometti L."/>
            <person name="Westerberg I."/>
            <person name="Brannstrom I.O."/>
            <person name="Guillou S."/>
            <person name="Cros-Aarteil S."/>
            <person name="Calhoun S."/>
            <person name="Haridas S."/>
            <person name="Kuo A."/>
            <person name="Mondo S."/>
            <person name="Pangilinan J."/>
            <person name="Riley R."/>
            <person name="LaButti K."/>
            <person name="Andreopoulos B."/>
            <person name="Lipzen A."/>
            <person name="Chen C."/>
            <person name="Yan M."/>
            <person name="Daum C."/>
            <person name="Ng V."/>
            <person name="Clum A."/>
            <person name="Steindorff A."/>
            <person name="Ohm R.A."/>
            <person name="Martin F."/>
            <person name="Silar P."/>
            <person name="Natvig D.O."/>
            <person name="Lalanne C."/>
            <person name="Gautier V."/>
            <person name="Ament-Velasquez S.L."/>
            <person name="Kruys A."/>
            <person name="Hutchinson M.I."/>
            <person name="Powell A.J."/>
            <person name="Barry K."/>
            <person name="Miller A.N."/>
            <person name="Grigoriev I.V."/>
            <person name="Debuchy R."/>
            <person name="Gladieux P."/>
            <person name="Hiltunen Thoren M."/>
            <person name="Johannesson H."/>
        </authorList>
    </citation>
    <scope>NUCLEOTIDE SEQUENCE</scope>
    <source>
        <strain evidence="5">CBS 118394</strain>
    </source>
</reference>
<reference evidence="5" key="2">
    <citation type="submission" date="2023-06" db="EMBL/GenBank/DDBJ databases">
        <authorList>
            <consortium name="Lawrence Berkeley National Laboratory"/>
            <person name="Haridas S."/>
            <person name="Hensen N."/>
            <person name="Bonometti L."/>
            <person name="Westerberg I."/>
            <person name="Brannstrom I.O."/>
            <person name="Guillou S."/>
            <person name="Cros-Aarteil S."/>
            <person name="Calhoun S."/>
            <person name="Kuo A."/>
            <person name="Mondo S."/>
            <person name="Pangilinan J."/>
            <person name="Riley R."/>
            <person name="Labutti K."/>
            <person name="Andreopoulos B."/>
            <person name="Lipzen A."/>
            <person name="Chen C."/>
            <person name="Yanf M."/>
            <person name="Daum C."/>
            <person name="Ng V."/>
            <person name="Clum A."/>
            <person name="Steindorff A."/>
            <person name="Ohm R."/>
            <person name="Martin F."/>
            <person name="Silar P."/>
            <person name="Natvig D."/>
            <person name="Lalanne C."/>
            <person name="Gautier V."/>
            <person name="Ament-Velasquez S.L."/>
            <person name="Kruys A."/>
            <person name="Hutchinson M.I."/>
            <person name="Powell A.J."/>
            <person name="Barry K."/>
            <person name="Miller A.N."/>
            <person name="Grigoriev I.V."/>
            <person name="Debuchy R."/>
            <person name="Gladieux P."/>
            <person name="Thoren M.H."/>
            <person name="Johannesson H."/>
        </authorList>
    </citation>
    <scope>NUCLEOTIDE SEQUENCE</scope>
    <source>
        <strain evidence="5">CBS 118394</strain>
    </source>
</reference>
<evidence type="ECO:0000313" key="6">
    <source>
        <dbReference type="Proteomes" id="UP001283341"/>
    </source>
</evidence>
<evidence type="ECO:0000259" key="4">
    <source>
        <dbReference type="Pfam" id="PF24802"/>
    </source>
</evidence>
<evidence type="ECO:0000256" key="3">
    <source>
        <dbReference type="SAM" id="SignalP"/>
    </source>
</evidence>
<feature type="transmembrane region" description="Helical" evidence="2">
    <location>
        <begin position="175"/>
        <end position="201"/>
    </location>
</feature>
<feature type="region of interest" description="Disordered" evidence="1">
    <location>
        <begin position="483"/>
        <end position="525"/>
    </location>
</feature>
<proteinExistence type="predicted"/>
<feature type="signal peptide" evidence="3">
    <location>
        <begin position="1"/>
        <end position="21"/>
    </location>
</feature>
<organism evidence="5 6">
    <name type="scientific">Apodospora peruviana</name>
    <dbReference type="NCBI Taxonomy" id="516989"/>
    <lineage>
        <taxon>Eukaryota</taxon>
        <taxon>Fungi</taxon>
        <taxon>Dikarya</taxon>
        <taxon>Ascomycota</taxon>
        <taxon>Pezizomycotina</taxon>
        <taxon>Sordariomycetes</taxon>
        <taxon>Sordariomycetidae</taxon>
        <taxon>Sordariales</taxon>
        <taxon>Lasiosphaeriaceae</taxon>
        <taxon>Apodospora</taxon>
    </lineage>
</organism>
<gene>
    <name evidence="5" type="ORF">B0H66DRAFT_594798</name>
</gene>
<sequence>MSCGFACPIIAGFILPTDVVCEVTKDESGRLPKIPNGPFPHVSSGIWRNRLPRGGRKESRTQPQVCVSALQKHDICSTCHAGLLGVQAFIFPCSDVAVLWGIPRQPRSWDGLVTTILSLTPYPQQPLPFNRVDRATLTTRTVFRMTYTIEVVPFSEYDWTFEKPGWINLKRSSTVVGLIAAFCGISFWTSLELLVLVYVTFKRRNGFYFWSIVVTIVGIILQTAGYLLKAFENTWPPVLVTIICKIGWISNVSGFSVVLWSRLHLVVRDPRILRSILIMIILNAIVLHTPIVVFEFCLLTRYRDRFLYPMEVMERIQQTIFTLQETVISGLYIYHTSRFLNAGFPWRTRKVVATLIAVQIIAISFDAALTAFDYMNMFTLKCTIHPFVYSVKLKFEFIVLNQLMSIVKDGLAPALRYGGNFPDLNSPAVPTETSKDSGGDVVTAAAAFHAPAQNEGGRKMQVGSLDKAAGSVQFITRAPVVDLDSTSSNQDDQGPGKSTWLTASSPSGNSAIAITRDDSSGLGRSTAEALNDEQNVMDVVGKPDEEDDGEQVKAIWETGERQEDRYVVHDVERQYLGKFEA</sequence>
<evidence type="ECO:0000256" key="2">
    <source>
        <dbReference type="SAM" id="Phobius"/>
    </source>
</evidence>
<comment type="caution">
    <text evidence="5">The sequence shown here is derived from an EMBL/GenBank/DDBJ whole genome shotgun (WGS) entry which is preliminary data.</text>
</comment>
<keyword evidence="2" id="KW-0812">Transmembrane</keyword>
<keyword evidence="2" id="KW-0472">Membrane</keyword>
<protein>
    <recommendedName>
        <fullName evidence="4">DUF7703 domain-containing protein</fullName>
    </recommendedName>
</protein>
<dbReference type="Proteomes" id="UP001283341">
    <property type="component" value="Unassembled WGS sequence"/>
</dbReference>
<feature type="transmembrane region" description="Helical" evidence="2">
    <location>
        <begin position="207"/>
        <end position="227"/>
    </location>
</feature>
<name>A0AAE0HW29_9PEZI</name>
<feature type="domain" description="DUF7703" evidence="4">
    <location>
        <begin position="178"/>
        <end position="407"/>
    </location>
</feature>
<dbReference type="EMBL" id="JAUEDM010000007">
    <property type="protein sequence ID" value="KAK3313988.1"/>
    <property type="molecule type" value="Genomic_DNA"/>
</dbReference>
<feature type="transmembrane region" description="Helical" evidence="2">
    <location>
        <begin position="272"/>
        <end position="299"/>
    </location>
</feature>
<accession>A0AAE0HW29</accession>
<keyword evidence="2" id="KW-1133">Transmembrane helix</keyword>
<feature type="compositionally biased region" description="Polar residues" evidence="1">
    <location>
        <begin position="499"/>
        <end position="512"/>
    </location>
</feature>
<feature type="chain" id="PRO_5042259282" description="DUF7703 domain-containing protein" evidence="3">
    <location>
        <begin position="22"/>
        <end position="581"/>
    </location>
</feature>
<dbReference type="AlphaFoldDB" id="A0AAE0HW29"/>
<dbReference type="PANTHER" id="PTHR37013">
    <property type="entry name" value="INTEGRAL MEMBRANE PROTEIN (AFU_ORTHOLOGUE AFUA_1G05950)-RELATED"/>
    <property type="match status" value="1"/>
</dbReference>